<dbReference type="Proteomes" id="UP000000998">
    <property type="component" value="Plasmid pMAQU01"/>
</dbReference>
<accession>A1U856</accession>
<dbReference type="EMBL" id="CP000515">
    <property type="protein sequence ID" value="ABM21175.1"/>
    <property type="molecule type" value="Genomic_DNA"/>
</dbReference>
<protein>
    <recommendedName>
        <fullName evidence="3">Antirestriction protein</fullName>
    </recommendedName>
</protein>
<name>A1U856_MARN8</name>
<proteinExistence type="predicted"/>
<evidence type="ECO:0000313" key="2">
    <source>
        <dbReference type="Proteomes" id="UP000000998"/>
    </source>
</evidence>
<gene>
    <name evidence="1" type="ordered locus">Maqu_4324</name>
</gene>
<dbReference type="Gene3D" id="3.30.70.3580">
    <property type="entry name" value="Antirestriction protein"/>
    <property type="match status" value="1"/>
</dbReference>
<dbReference type="InterPro" id="IPR042297">
    <property type="entry name" value="Antirestriction_sf"/>
</dbReference>
<sequence length="174" mass="19940">MTRLAETETYTDRAKNRYHKHPLYNAIWVADAEQRMNFLPAYFTHQYLAFERAVFHMADGTIEDSHGYWEYALTADGIPFVYPAYKVIGDDLSIRMSVSNAFGDNTQELHPVLAGIHTTMLAVLAMMHAVDKLQLSDEEESLLHDRYHQLRNLGLKLAKASGEDQSRAFFVLID</sequence>
<dbReference type="RefSeq" id="WP_011783178.1">
    <property type="nucleotide sequence ID" value="NC_008738.1"/>
</dbReference>
<keyword evidence="1" id="KW-0614">Plasmid</keyword>
<dbReference type="OrthoDB" id="1164967at2"/>
<organism evidence="1 2">
    <name type="scientific">Marinobacter nauticus (strain ATCC 700491 / DSM 11845 / VT8)</name>
    <name type="common">Marinobacter aquaeolei</name>
    <dbReference type="NCBI Taxonomy" id="351348"/>
    <lineage>
        <taxon>Bacteria</taxon>
        <taxon>Pseudomonadati</taxon>
        <taxon>Pseudomonadota</taxon>
        <taxon>Gammaproteobacteria</taxon>
        <taxon>Pseudomonadales</taxon>
        <taxon>Marinobacteraceae</taxon>
        <taxon>Marinobacter</taxon>
    </lineage>
</organism>
<evidence type="ECO:0000313" key="1">
    <source>
        <dbReference type="EMBL" id="ABM21175.1"/>
    </source>
</evidence>
<geneLocation type="plasmid" evidence="1 2">
    <name>pMAQU01</name>
</geneLocation>
<dbReference type="AlphaFoldDB" id="A1U856"/>
<reference evidence="2" key="1">
    <citation type="journal article" date="2011" name="Appl. Environ. Microbiol.">
        <title>Genomic potential of Marinobacter aquaeolei, a biogeochemical 'opportunitroph'.</title>
        <authorList>
            <person name="Singer E."/>
            <person name="Webb E.A."/>
            <person name="Nelson W.C."/>
            <person name="Heidelberg J.F."/>
            <person name="Ivanova N."/>
            <person name="Pati A."/>
            <person name="Edwards K.J."/>
        </authorList>
    </citation>
    <scope>NUCLEOTIDE SEQUENCE [LARGE SCALE GENOMIC DNA]</scope>
    <source>
        <strain evidence="2">ATCC 700491 / DSM 11845 / VT8</strain>
    </source>
</reference>
<evidence type="ECO:0008006" key="3">
    <source>
        <dbReference type="Google" id="ProtNLM"/>
    </source>
</evidence>
<dbReference type="HOGENOM" id="CLU_1538257_0_0_6"/>
<dbReference type="KEGG" id="maq:Maqu_4324"/>